<name>A0AAE1BAE1_9GAST</name>
<gene>
    <name evidence="1" type="ORF">RRG08_046382</name>
</gene>
<feature type="non-terminal residue" evidence="1">
    <location>
        <position position="1"/>
    </location>
</feature>
<evidence type="ECO:0000313" key="2">
    <source>
        <dbReference type="Proteomes" id="UP001283361"/>
    </source>
</evidence>
<comment type="caution">
    <text evidence="1">The sequence shown here is derived from an EMBL/GenBank/DDBJ whole genome shotgun (WGS) entry which is preliminary data.</text>
</comment>
<dbReference type="AlphaFoldDB" id="A0AAE1BAE1"/>
<reference evidence="1" key="1">
    <citation type="journal article" date="2023" name="G3 (Bethesda)">
        <title>A reference genome for the long-term kleptoplast-retaining sea slug Elysia crispata morphotype clarki.</title>
        <authorList>
            <person name="Eastman K.E."/>
            <person name="Pendleton A.L."/>
            <person name="Shaikh M.A."/>
            <person name="Suttiyut T."/>
            <person name="Ogas R."/>
            <person name="Tomko P."/>
            <person name="Gavelis G."/>
            <person name="Widhalm J.R."/>
            <person name="Wisecaver J.H."/>
        </authorList>
    </citation>
    <scope>NUCLEOTIDE SEQUENCE</scope>
    <source>
        <strain evidence="1">ECLA1</strain>
    </source>
</reference>
<evidence type="ECO:0000313" key="1">
    <source>
        <dbReference type="EMBL" id="KAK3801582.1"/>
    </source>
</evidence>
<dbReference type="Proteomes" id="UP001283361">
    <property type="component" value="Unassembled WGS sequence"/>
</dbReference>
<accession>A0AAE1BAE1</accession>
<proteinExistence type="predicted"/>
<dbReference type="EMBL" id="JAWDGP010000299">
    <property type="protein sequence ID" value="KAK3801582.1"/>
    <property type="molecule type" value="Genomic_DNA"/>
</dbReference>
<keyword evidence="2" id="KW-1185">Reference proteome</keyword>
<protein>
    <submittedName>
        <fullName evidence="1">Uncharacterized protein</fullName>
    </submittedName>
</protein>
<sequence length="150" mass="17622">MVCLVCIFINLVKLLFFPFLVVFDHKRLQGEDNLIRSEADAKRLRLFQRGWCHKAQVHDGTDYFTEADATRLRYMTEQIISQRRTPQGSGKRRNRIFQRGCRHKAQKHDGTDFFREADTTSPWYMTKQNISQRLTPQGSDLLTEADATRL</sequence>
<organism evidence="1 2">
    <name type="scientific">Elysia crispata</name>
    <name type="common">lettuce slug</name>
    <dbReference type="NCBI Taxonomy" id="231223"/>
    <lineage>
        <taxon>Eukaryota</taxon>
        <taxon>Metazoa</taxon>
        <taxon>Spiralia</taxon>
        <taxon>Lophotrochozoa</taxon>
        <taxon>Mollusca</taxon>
        <taxon>Gastropoda</taxon>
        <taxon>Heterobranchia</taxon>
        <taxon>Euthyneura</taxon>
        <taxon>Panpulmonata</taxon>
        <taxon>Sacoglossa</taxon>
        <taxon>Placobranchoidea</taxon>
        <taxon>Plakobranchidae</taxon>
        <taxon>Elysia</taxon>
    </lineage>
</organism>